<dbReference type="AlphaFoldDB" id="A0A1X7IGC8"/>
<evidence type="ECO:0000259" key="6">
    <source>
        <dbReference type="Pfam" id="PF02775"/>
    </source>
</evidence>
<dbReference type="OrthoDB" id="3194735at2"/>
<dbReference type="InterPro" id="IPR011766">
    <property type="entry name" value="TPP_enzyme_TPP-bd"/>
</dbReference>
<organism evidence="8 9">
    <name type="scientific">Paraburkholderia susongensis</name>
    <dbReference type="NCBI Taxonomy" id="1515439"/>
    <lineage>
        <taxon>Bacteria</taxon>
        <taxon>Pseudomonadati</taxon>
        <taxon>Pseudomonadota</taxon>
        <taxon>Betaproteobacteria</taxon>
        <taxon>Burkholderiales</taxon>
        <taxon>Burkholderiaceae</taxon>
        <taxon>Paraburkholderia</taxon>
    </lineage>
</organism>
<sequence length="687" mass="73011">MNERSMHDETSSASGAAQTQAHARARAQTHSQTHTQAHTEAHARSGATLRLTMAQALVRYLAAQRVATEDGNGVEPLFGGVFAIFGHGNVAGMGEALYQHRDALPTLRAHNEQAMAHSAIAYAKAHFRRRMMAVTTSIGPGATNLLTAAALAHVNRLPVLLLPGDIFVSRAPDPVLQQLEDSGDGGVSANDAFKPLSRYFDRIVHPAQLLSALPRAIRVLTDAALCGPVTLALPQDVQAQAWDFPADFFTPRVIRFHAPAPRIDDIDAASARLRQAKHPLIVAGGGVLYGRAAEALQRFASAHGVPVAETQAGKSALAWNDPLNTGALGVTGSPAANALAHDADCVLAIGTRLQDFTTGSNTLFTQADVIAINANAFDGLKHRALVVEADARLALDALDEALQGWHAERTWTASAHKLAASWRDTVNTLTHAPQRDAVLPYEGDVIGAVQRSSAHSATDDIVVCAAGTLPAELHKLWRAGKPGAYHVEYGYSCMGYEIAGGLGVKLARPEREVIVILGDGSYLMLNSEIATSVMLGAKLIVVVLDNRGFGCINRLQQACGGAPFNNLLEDCMQGPGGAPRIDFAAHARALGAEAEHVGNIAELETAMQRARAANRTYVISIDTDPARTTGDGGWWWEVAVPEVSTRDAVREARAKYDAQLAARTEPPAPATTHRPGRGDPGDRNDHE</sequence>
<dbReference type="InterPro" id="IPR029035">
    <property type="entry name" value="DHS-like_NAD/FAD-binding_dom"/>
</dbReference>
<dbReference type="GO" id="GO:0019310">
    <property type="term" value="P:inositol catabolic process"/>
    <property type="evidence" value="ECO:0007669"/>
    <property type="project" value="InterPro"/>
</dbReference>
<dbReference type="Pfam" id="PF00205">
    <property type="entry name" value="TPP_enzyme_M"/>
    <property type="match status" value="1"/>
</dbReference>
<evidence type="ECO:0000256" key="1">
    <source>
        <dbReference type="ARBA" id="ARBA00007812"/>
    </source>
</evidence>
<evidence type="ECO:0000256" key="3">
    <source>
        <dbReference type="RuleBase" id="RU362132"/>
    </source>
</evidence>
<feature type="compositionally biased region" description="Low complexity" evidence="4">
    <location>
        <begin position="661"/>
        <end position="673"/>
    </location>
</feature>
<evidence type="ECO:0000256" key="2">
    <source>
        <dbReference type="ARBA" id="ARBA00023052"/>
    </source>
</evidence>
<feature type="region of interest" description="Disordered" evidence="4">
    <location>
        <begin position="1"/>
        <end position="46"/>
    </location>
</feature>
<dbReference type="Proteomes" id="UP000193228">
    <property type="component" value="Unassembled WGS sequence"/>
</dbReference>
<dbReference type="GO" id="GO:0009099">
    <property type="term" value="P:L-valine biosynthetic process"/>
    <property type="evidence" value="ECO:0007669"/>
    <property type="project" value="TreeGrafter"/>
</dbReference>
<dbReference type="InterPro" id="IPR029061">
    <property type="entry name" value="THDP-binding"/>
</dbReference>
<dbReference type="InterPro" id="IPR045229">
    <property type="entry name" value="TPP_enz"/>
</dbReference>
<evidence type="ECO:0000259" key="5">
    <source>
        <dbReference type="Pfam" id="PF00205"/>
    </source>
</evidence>
<feature type="region of interest" description="Disordered" evidence="4">
    <location>
        <begin position="656"/>
        <end position="687"/>
    </location>
</feature>
<proteinExistence type="inferred from homology"/>
<gene>
    <name evidence="8" type="ORF">SAMN06265784_101651</name>
</gene>
<dbReference type="GO" id="GO:0030976">
    <property type="term" value="F:thiamine pyrophosphate binding"/>
    <property type="evidence" value="ECO:0007669"/>
    <property type="project" value="InterPro"/>
</dbReference>
<evidence type="ECO:0000259" key="7">
    <source>
        <dbReference type="Pfam" id="PF02776"/>
    </source>
</evidence>
<evidence type="ECO:0000313" key="8">
    <source>
        <dbReference type="EMBL" id="SMG13458.1"/>
    </source>
</evidence>
<dbReference type="Pfam" id="PF02776">
    <property type="entry name" value="TPP_enzyme_N"/>
    <property type="match status" value="1"/>
</dbReference>
<dbReference type="GO" id="GO:0050660">
    <property type="term" value="F:flavin adenine dinucleotide binding"/>
    <property type="evidence" value="ECO:0007669"/>
    <property type="project" value="TreeGrafter"/>
</dbReference>
<dbReference type="GO" id="GO:0016823">
    <property type="term" value="F:hydrolase activity, acting on acid carbon-carbon bonds, in ketonic substances"/>
    <property type="evidence" value="ECO:0007669"/>
    <property type="project" value="InterPro"/>
</dbReference>
<dbReference type="GO" id="GO:0003984">
    <property type="term" value="F:acetolactate synthase activity"/>
    <property type="evidence" value="ECO:0007669"/>
    <property type="project" value="TreeGrafter"/>
</dbReference>
<dbReference type="Gene3D" id="3.40.50.1220">
    <property type="entry name" value="TPP-binding domain"/>
    <property type="match status" value="1"/>
</dbReference>
<evidence type="ECO:0000313" key="9">
    <source>
        <dbReference type="Proteomes" id="UP000193228"/>
    </source>
</evidence>
<dbReference type="InterPro" id="IPR000399">
    <property type="entry name" value="TPP-bd_CS"/>
</dbReference>
<dbReference type="STRING" id="1515439.SAMN06265784_101651"/>
<feature type="compositionally biased region" description="Basic and acidic residues" evidence="4">
    <location>
        <begin position="1"/>
        <end position="10"/>
    </location>
</feature>
<keyword evidence="2 3" id="KW-0786">Thiamine pyrophosphate</keyword>
<dbReference type="InterPro" id="IPR030817">
    <property type="entry name" value="Myo_inos_IolD"/>
</dbReference>
<name>A0A1X7IGC8_9BURK</name>
<feature type="compositionally biased region" description="Low complexity" evidence="4">
    <location>
        <begin position="11"/>
        <end position="36"/>
    </location>
</feature>
<dbReference type="SUPFAM" id="SSF52518">
    <property type="entry name" value="Thiamin diphosphate-binding fold (THDP-binding)"/>
    <property type="match status" value="2"/>
</dbReference>
<dbReference type="NCBIfam" id="TIGR04377">
    <property type="entry name" value="myo_inos_iolD"/>
    <property type="match status" value="1"/>
</dbReference>
<feature type="domain" description="Thiamine pyrophosphate enzyme N-terminal TPP-binding" evidence="7">
    <location>
        <begin position="81"/>
        <end position="177"/>
    </location>
</feature>
<dbReference type="CDD" id="cd07035">
    <property type="entry name" value="TPP_PYR_POX_like"/>
    <property type="match status" value="1"/>
</dbReference>
<keyword evidence="8" id="KW-0378">Hydrolase</keyword>
<dbReference type="InterPro" id="IPR012001">
    <property type="entry name" value="Thiamin_PyroP_enz_TPP-bd_dom"/>
</dbReference>
<dbReference type="SUPFAM" id="SSF52467">
    <property type="entry name" value="DHS-like NAD/FAD-binding domain"/>
    <property type="match status" value="1"/>
</dbReference>
<dbReference type="PROSITE" id="PS00187">
    <property type="entry name" value="TPP_ENZYMES"/>
    <property type="match status" value="1"/>
</dbReference>
<dbReference type="GO" id="GO:0000287">
    <property type="term" value="F:magnesium ion binding"/>
    <property type="evidence" value="ECO:0007669"/>
    <property type="project" value="InterPro"/>
</dbReference>
<dbReference type="Pfam" id="PF02775">
    <property type="entry name" value="TPP_enzyme_C"/>
    <property type="match status" value="1"/>
</dbReference>
<feature type="domain" description="Thiamine pyrophosphate enzyme central" evidence="5">
    <location>
        <begin position="266"/>
        <end position="398"/>
    </location>
</feature>
<feature type="domain" description="Thiamine pyrophosphate enzyme TPP-binding" evidence="6">
    <location>
        <begin position="466"/>
        <end position="620"/>
    </location>
</feature>
<dbReference type="Gene3D" id="3.40.50.970">
    <property type="match status" value="2"/>
</dbReference>
<dbReference type="GO" id="GO:0005948">
    <property type="term" value="C:acetolactate synthase complex"/>
    <property type="evidence" value="ECO:0007669"/>
    <property type="project" value="TreeGrafter"/>
</dbReference>
<protein>
    <submittedName>
        <fullName evidence="8">3D-(3,5/4)-trihydroxycyclohexane-1,2-dione hydrolase</fullName>
    </submittedName>
</protein>
<dbReference type="InterPro" id="IPR012000">
    <property type="entry name" value="Thiamin_PyroP_enz_cen_dom"/>
</dbReference>
<dbReference type="GO" id="GO:0009097">
    <property type="term" value="P:isoleucine biosynthetic process"/>
    <property type="evidence" value="ECO:0007669"/>
    <property type="project" value="TreeGrafter"/>
</dbReference>
<dbReference type="PANTHER" id="PTHR18968:SF9">
    <property type="entry name" value="3D-(3,5_4)-TRIHYDROXYCYCLOHEXANE-1,2-DIONE HYDROLASE"/>
    <property type="match status" value="1"/>
</dbReference>
<keyword evidence="9" id="KW-1185">Reference proteome</keyword>
<comment type="similarity">
    <text evidence="1 3">Belongs to the TPP enzyme family.</text>
</comment>
<dbReference type="RefSeq" id="WP_085480800.1">
    <property type="nucleotide sequence ID" value="NZ_FXAT01000001.1"/>
</dbReference>
<dbReference type="PANTHER" id="PTHR18968">
    <property type="entry name" value="THIAMINE PYROPHOSPHATE ENZYMES"/>
    <property type="match status" value="1"/>
</dbReference>
<dbReference type="CDD" id="cd02003">
    <property type="entry name" value="TPP_IolD"/>
    <property type="match status" value="1"/>
</dbReference>
<reference evidence="9" key="1">
    <citation type="submission" date="2017-04" db="EMBL/GenBank/DDBJ databases">
        <authorList>
            <person name="Varghese N."/>
            <person name="Submissions S."/>
        </authorList>
    </citation>
    <scope>NUCLEOTIDE SEQUENCE [LARGE SCALE GENOMIC DNA]</scope>
    <source>
        <strain evidence="9">LMG 29540</strain>
    </source>
</reference>
<evidence type="ECO:0000256" key="4">
    <source>
        <dbReference type="SAM" id="MobiDB-lite"/>
    </source>
</evidence>
<accession>A0A1X7IGC8</accession>
<dbReference type="EMBL" id="FXAT01000001">
    <property type="protein sequence ID" value="SMG13458.1"/>
    <property type="molecule type" value="Genomic_DNA"/>
</dbReference>
<feature type="compositionally biased region" description="Basic and acidic residues" evidence="4">
    <location>
        <begin position="676"/>
        <end position="687"/>
    </location>
</feature>